<dbReference type="AlphaFoldDB" id="A0A504YUC1"/>
<gene>
    <name evidence="1" type="ORF">FGIG_08767</name>
</gene>
<name>A0A504YUC1_FASGI</name>
<organism evidence="1 2">
    <name type="scientific">Fasciola gigantica</name>
    <name type="common">Giant liver fluke</name>
    <dbReference type="NCBI Taxonomy" id="46835"/>
    <lineage>
        <taxon>Eukaryota</taxon>
        <taxon>Metazoa</taxon>
        <taxon>Spiralia</taxon>
        <taxon>Lophotrochozoa</taxon>
        <taxon>Platyhelminthes</taxon>
        <taxon>Trematoda</taxon>
        <taxon>Digenea</taxon>
        <taxon>Plagiorchiida</taxon>
        <taxon>Echinostomata</taxon>
        <taxon>Echinostomatoidea</taxon>
        <taxon>Fasciolidae</taxon>
        <taxon>Fasciola</taxon>
    </lineage>
</organism>
<keyword evidence="2" id="KW-1185">Reference proteome</keyword>
<reference evidence="1 2" key="1">
    <citation type="submission" date="2019-04" db="EMBL/GenBank/DDBJ databases">
        <title>Annotation for the trematode Fasciola gigantica.</title>
        <authorList>
            <person name="Choi Y.-J."/>
        </authorList>
    </citation>
    <scope>NUCLEOTIDE SEQUENCE [LARGE SCALE GENOMIC DNA]</scope>
    <source>
        <strain evidence="1">Uganda_cow_1</strain>
    </source>
</reference>
<evidence type="ECO:0000313" key="1">
    <source>
        <dbReference type="EMBL" id="TPP63701.1"/>
    </source>
</evidence>
<accession>A0A504YUC1</accession>
<sequence length="161" mass="18211">MNTYAARYKFSQLHQASGESVEDFIARITCVVSPCDYNAIPNKKLEEILQIQQIISCASESRFREALLVGDVSTLAWTLACDTAKAQFAVRETNLIFNATELEGEIALLCQTTTLHKSPKMTRCYRCGSTHYRANFCIPVPHLRQAGPFHLDLSFMHCFRD</sequence>
<dbReference type="Proteomes" id="UP000316759">
    <property type="component" value="Unassembled WGS sequence"/>
</dbReference>
<protein>
    <submittedName>
        <fullName evidence="1">Uncharacterized protein</fullName>
    </submittedName>
</protein>
<proteinExistence type="predicted"/>
<comment type="caution">
    <text evidence="1">The sequence shown here is derived from an EMBL/GenBank/DDBJ whole genome shotgun (WGS) entry which is preliminary data.</text>
</comment>
<evidence type="ECO:0000313" key="2">
    <source>
        <dbReference type="Proteomes" id="UP000316759"/>
    </source>
</evidence>
<dbReference type="EMBL" id="SUNJ01005334">
    <property type="protein sequence ID" value="TPP63701.1"/>
    <property type="molecule type" value="Genomic_DNA"/>
</dbReference>